<comment type="subcellular location">
    <subcellularLocation>
        <location evidence="1">Preautophagosomal structure membrane</location>
        <topology evidence="1">Peripheral membrane protein</topology>
    </subcellularLocation>
</comment>
<reference evidence="14 15" key="1">
    <citation type="submission" date="2019-06" db="EMBL/GenBank/DDBJ databases">
        <authorList>
            <person name="Broberg M."/>
        </authorList>
    </citation>
    <scope>NUCLEOTIDE SEQUENCE [LARGE SCALE GENOMIC DNA]</scope>
</reference>
<evidence type="ECO:0000256" key="4">
    <source>
        <dbReference type="ARBA" id="ARBA00022679"/>
    </source>
</evidence>
<feature type="compositionally biased region" description="Pro residues" evidence="12">
    <location>
        <begin position="232"/>
        <end position="246"/>
    </location>
</feature>
<evidence type="ECO:0000256" key="3">
    <source>
        <dbReference type="ARBA" id="ARBA00022527"/>
    </source>
</evidence>
<keyword evidence="8" id="KW-0653">Protein transport</keyword>
<keyword evidence="3" id="KW-0723">Serine/threonine-protein kinase</keyword>
<evidence type="ECO:0000256" key="10">
    <source>
        <dbReference type="ARBA" id="ARBA00047899"/>
    </source>
</evidence>
<comment type="catalytic activity">
    <reaction evidence="11">
        <text>L-seryl-[protein] + ATP = O-phospho-L-seryl-[protein] + ADP + H(+)</text>
        <dbReference type="Rhea" id="RHEA:17989"/>
        <dbReference type="Rhea" id="RHEA-COMP:9863"/>
        <dbReference type="Rhea" id="RHEA-COMP:11604"/>
        <dbReference type="ChEBI" id="CHEBI:15378"/>
        <dbReference type="ChEBI" id="CHEBI:29999"/>
        <dbReference type="ChEBI" id="CHEBI:30616"/>
        <dbReference type="ChEBI" id="CHEBI:83421"/>
        <dbReference type="ChEBI" id="CHEBI:456216"/>
        <dbReference type="EC" id="2.7.11.1"/>
    </reaction>
</comment>
<dbReference type="PANTHER" id="PTHR24348:SF22">
    <property type="entry name" value="NON-SPECIFIC SERINE_THREONINE PROTEIN KINASE"/>
    <property type="match status" value="1"/>
</dbReference>
<feature type="compositionally biased region" description="Pro residues" evidence="12">
    <location>
        <begin position="159"/>
        <end position="168"/>
    </location>
</feature>
<dbReference type="Pfam" id="PF00069">
    <property type="entry name" value="Pkinase"/>
    <property type="match status" value="1"/>
</dbReference>
<protein>
    <recommendedName>
        <fullName evidence="2">non-specific serine/threonine protein kinase</fullName>
        <ecNumber evidence="2">2.7.11.1</ecNumber>
    </recommendedName>
    <alternativeName>
        <fullName evidence="9">Autophagy-related protein 1</fullName>
    </alternativeName>
</protein>
<evidence type="ECO:0000256" key="5">
    <source>
        <dbReference type="ARBA" id="ARBA00022741"/>
    </source>
</evidence>
<evidence type="ECO:0000256" key="7">
    <source>
        <dbReference type="ARBA" id="ARBA00022840"/>
    </source>
</evidence>
<evidence type="ECO:0000256" key="8">
    <source>
        <dbReference type="ARBA" id="ARBA00022927"/>
    </source>
</evidence>
<organism evidence="14 15">
    <name type="scientific">Bionectria ochroleuca</name>
    <name type="common">Gliocladium roseum</name>
    <dbReference type="NCBI Taxonomy" id="29856"/>
    <lineage>
        <taxon>Eukaryota</taxon>
        <taxon>Fungi</taxon>
        <taxon>Dikarya</taxon>
        <taxon>Ascomycota</taxon>
        <taxon>Pezizomycotina</taxon>
        <taxon>Sordariomycetes</taxon>
        <taxon>Hypocreomycetidae</taxon>
        <taxon>Hypocreales</taxon>
        <taxon>Bionectriaceae</taxon>
        <taxon>Clonostachys</taxon>
    </lineage>
</organism>
<evidence type="ECO:0000313" key="15">
    <source>
        <dbReference type="Proteomes" id="UP000766486"/>
    </source>
</evidence>
<feature type="region of interest" description="Disordered" evidence="12">
    <location>
        <begin position="117"/>
        <end position="250"/>
    </location>
</feature>
<comment type="caution">
    <text evidence="14">The sequence shown here is derived from an EMBL/GenBank/DDBJ whole genome shotgun (WGS) entry which is preliminary data.</text>
</comment>
<feature type="compositionally biased region" description="Pro residues" evidence="12">
    <location>
        <begin position="125"/>
        <end position="145"/>
    </location>
</feature>
<feature type="domain" description="Protein kinase" evidence="13">
    <location>
        <begin position="291"/>
        <end position="575"/>
    </location>
</feature>
<evidence type="ECO:0000256" key="11">
    <source>
        <dbReference type="ARBA" id="ARBA00048679"/>
    </source>
</evidence>
<dbReference type="Proteomes" id="UP000766486">
    <property type="component" value="Unassembled WGS sequence"/>
</dbReference>
<accession>A0ABY6URD8</accession>
<keyword evidence="15" id="KW-1185">Reference proteome</keyword>
<dbReference type="PANTHER" id="PTHR24348">
    <property type="entry name" value="SERINE/THREONINE-PROTEIN KINASE UNC-51-RELATED"/>
    <property type="match status" value="1"/>
</dbReference>
<sequence>PSLGLNHRLVHRPKLALPILQWLSDHWAHPDGAQPTGIMFFWKKSGQEEPRNTMSRSHEEMPPPAAPETPARSFMDEAMMGPPPQIPSELKRYRDPRPSNAPLDLKRLEARLQASVIQHADRRVLPPPPPPQRGKPPPPPPPRAPPKADVLAQRSAQRPIPPPPPPPAMQEWGPSKPNFIKSHSPEDANIKYEPPSSSTIVGRTPGQQPEPNVQLGEPPDIKPLRIVKPPRESPSPSPNPVPPPRNKPVSDLVRDSKLIAFQTDDASVVRHIVYTSNPHIRQRRMKTEEAWKRRERLGTGAFGQVFLEELLNGSEAGKLRAVKEIAKTPPRDPRKEIDYTRELEAIAKFSHPNYVHCFVRSYGWYESDLTIFITMEYAAKGNLQGYLTKPFPEGEAKQIIYQITEGISYMHDNSFAHRDLKPAAIAIDHNILVFESSPDWWVKISDFGISKRAEEEVTAFQTVVGTRGYLAPEILGLFSPEDTSNHQYGQGNNMYTVSVDLWALGAIMFRLLTNQDIFSNPSDVGRYVVMKQPFPNSSLVEKGIDDTCINFLENVMARSPADRLSAHQALNHAWLSELHDPVQQLDMSAMSISSNNRSMENTETDYSDSIASAQWPTWAQ</sequence>
<feature type="non-terminal residue" evidence="14">
    <location>
        <position position="1"/>
    </location>
</feature>
<feature type="region of interest" description="Disordered" evidence="12">
    <location>
        <begin position="46"/>
        <end position="102"/>
    </location>
</feature>
<dbReference type="SUPFAM" id="SSF56112">
    <property type="entry name" value="Protein kinase-like (PK-like)"/>
    <property type="match status" value="1"/>
</dbReference>
<keyword evidence="4" id="KW-0808">Transferase</keyword>
<dbReference type="InterPro" id="IPR045269">
    <property type="entry name" value="Atg1-like"/>
</dbReference>
<name>A0ABY6URD8_BIOOC</name>
<gene>
    <name evidence="14" type="ORF">CLO192961_LOCUS367145</name>
</gene>
<feature type="region of interest" description="Disordered" evidence="12">
    <location>
        <begin position="596"/>
        <end position="620"/>
    </location>
</feature>
<proteinExistence type="predicted"/>
<evidence type="ECO:0000256" key="2">
    <source>
        <dbReference type="ARBA" id="ARBA00012513"/>
    </source>
</evidence>
<evidence type="ECO:0000256" key="6">
    <source>
        <dbReference type="ARBA" id="ARBA00022777"/>
    </source>
</evidence>
<dbReference type="Gene3D" id="1.10.510.10">
    <property type="entry name" value="Transferase(Phosphotransferase) domain 1"/>
    <property type="match status" value="1"/>
</dbReference>
<evidence type="ECO:0000256" key="1">
    <source>
        <dbReference type="ARBA" id="ARBA00004623"/>
    </source>
</evidence>
<dbReference type="PROSITE" id="PS50011">
    <property type="entry name" value="PROTEIN_KINASE_DOM"/>
    <property type="match status" value="1"/>
</dbReference>
<dbReference type="InterPro" id="IPR011009">
    <property type="entry name" value="Kinase-like_dom_sf"/>
</dbReference>
<evidence type="ECO:0000256" key="12">
    <source>
        <dbReference type="SAM" id="MobiDB-lite"/>
    </source>
</evidence>
<feature type="compositionally biased region" description="Polar residues" evidence="12">
    <location>
        <begin position="607"/>
        <end position="620"/>
    </location>
</feature>
<feature type="compositionally biased region" description="Polar residues" evidence="12">
    <location>
        <begin position="195"/>
        <end position="211"/>
    </location>
</feature>
<evidence type="ECO:0000313" key="14">
    <source>
        <dbReference type="EMBL" id="VUC33953.1"/>
    </source>
</evidence>
<keyword evidence="6" id="KW-0418">Kinase</keyword>
<dbReference type="EMBL" id="CABFNS010000873">
    <property type="protein sequence ID" value="VUC33953.1"/>
    <property type="molecule type" value="Genomic_DNA"/>
</dbReference>
<feature type="compositionally biased region" description="Basic and acidic residues" evidence="12">
    <location>
        <begin position="46"/>
        <end position="61"/>
    </location>
</feature>
<comment type="catalytic activity">
    <reaction evidence="10">
        <text>L-threonyl-[protein] + ATP = O-phospho-L-threonyl-[protein] + ADP + H(+)</text>
        <dbReference type="Rhea" id="RHEA:46608"/>
        <dbReference type="Rhea" id="RHEA-COMP:11060"/>
        <dbReference type="Rhea" id="RHEA-COMP:11605"/>
        <dbReference type="ChEBI" id="CHEBI:15378"/>
        <dbReference type="ChEBI" id="CHEBI:30013"/>
        <dbReference type="ChEBI" id="CHEBI:30616"/>
        <dbReference type="ChEBI" id="CHEBI:61977"/>
        <dbReference type="ChEBI" id="CHEBI:456216"/>
        <dbReference type="EC" id="2.7.11.1"/>
    </reaction>
</comment>
<keyword evidence="7" id="KW-0067">ATP-binding</keyword>
<keyword evidence="5" id="KW-0547">Nucleotide-binding</keyword>
<keyword evidence="8" id="KW-0813">Transport</keyword>
<evidence type="ECO:0000256" key="9">
    <source>
        <dbReference type="ARBA" id="ARBA00030237"/>
    </source>
</evidence>
<dbReference type="InterPro" id="IPR000719">
    <property type="entry name" value="Prot_kinase_dom"/>
</dbReference>
<evidence type="ECO:0000259" key="13">
    <source>
        <dbReference type="PROSITE" id="PS50011"/>
    </source>
</evidence>
<dbReference type="EC" id="2.7.11.1" evidence="2"/>